<proteinExistence type="predicted"/>
<dbReference type="Proteomes" id="UP000094065">
    <property type="component" value="Unassembled WGS sequence"/>
</dbReference>
<evidence type="ECO:0000313" key="2">
    <source>
        <dbReference type="Proteomes" id="UP000094065"/>
    </source>
</evidence>
<reference evidence="1 2" key="1">
    <citation type="submission" date="2016-06" db="EMBL/GenBank/DDBJ databases">
        <title>Evolution of pathogenesis and genome organization in the Tremellales.</title>
        <authorList>
            <person name="Cuomo C."/>
            <person name="Litvintseva A."/>
            <person name="Heitman J."/>
            <person name="Chen Y."/>
            <person name="Sun S."/>
            <person name="Springer D."/>
            <person name="Dromer F."/>
            <person name="Young S."/>
            <person name="Zeng Q."/>
            <person name="Chapman S."/>
            <person name="Gujja S."/>
            <person name="Saif S."/>
            <person name="Birren B."/>
        </authorList>
    </citation>
    <scope>NUCLEOTIDE SEQUENCE [LARGE SCALE GENOMIC DNA]</scope>
    <source>
        <strain evidence="1 2">CBS 6039</strain>
    </source>
</reference>
<dbReference type="OrthoDB" id="10656601at2759"/>
<gene>
    <name evidence="1" type="ORF">L202_06772</name>
</gene>
<organism evidence="1 2">
    <name type="scientific">Cryptococcus amylolentus CBS 6039</name>
    <dbReference type="NCBI Taxonomy" id="1295533"/>
    <lineage>
        <taxon>Eukaryota</taxon>
        <taxon>Fungi</taxon>
        <taxon>Dikarya</taxon>
        <taxon>Basidiomycota</taxon>
        <taxon>Agaricomycotina</taxon>
        <taxon>Tremellomycetes</taxon>
        <taxon>Tremellales</taxon>
        <taxon>Cryptococcaceae</taxon>
        <taxon>Cryptococcus</taxon>
    </lineage>
</organism>
<name>A0A1E3HDE3_9TREE</name>
<keyword evidence="2" id="KW-1185">Reference proteome</keyword>
<protein>
    <submittedName>
        <fullName evidence="1">Uncharacterized protein</fullName>
    </submittedName>
</protein>
<sequence>MCGLMNGDPSITSPWQRPRVTHILAPSHPIISGDVYIPLVSHILQSIPHPHASPLYLSNQRTDTISTPFLHPHRVCAHNHACRESLLDNAACCHLFHGTPLPIQHRPRLWTSRCRRWLTPVTCHQPSRTPHRTVKVDQWILGGGDRYGLSACISHQLVPIPITDPASRITPGATLPPTSFLPSSTAPELFLRDFPSTSPLNICSKACTPKSKIQTPPSSGRPSILV</sequence>
<dbReference type="EMBL" id="AWGJ01000011">
    <property type="protein sequence ID" value="ODN74360.1"/>
    <property type="molecule type" value="Genomic_DNA"/>
</dbReference>
<evidence type="ECO:0000313" key="1">
    <source>
        <dbReference type="EMBL" id="ODN74360.1"/>
    </source>
</evidence>
<dbReference type="RefSeq" id="XP_018990141.1">
    <property type="nucleotide sequence ID" value="XM_019141334.1"/>
</dbReference>
<accession>A0A1E3HDE3</accession>
<comment type="caution">
    <text evidence="1">The sequence shown here is derived from an EMBL/GenBank/DDBJ whole genome shotgun (WGS) entry which is preliminary data.</text>
</comment>
<dbReference type="AlphaFoldDB" id="A0A1E3HDE3"/>
<dbReference type="GeneID" id="30158081"/>